<sequence>MLIGSKIKLRAPISTDIDFLFKLRNDFEIQMSLMSLPRANTRERVNTWIAGILNDPDCVFFIISEYLTDKPMGFIQLTKMNFIHGTATLGICLGNHGQGKGNAKEAFMLLSDYAANVFAIRKIQLEVISSNTRAKRFYDKIGFRKVGIRRKDFYQNQLYHDVLIMEKFLHEEDIK</sequence>
<evidence type="ECO:0000259" key="1">
    <source>
        <dbReference type="PROSITE" id="PS51186"/>
    </source>
</evidence>
<dbReference type="SUPFAM" id="SSF55729">
    <property type="entry name" value="Acyl-CoA N-acyltransferases (Nat)"/>
    <property type="match status" value="1"/>
</dbReference>
<reference evidence="2 3" key="1">
    <citation type="submission" date="2016-10" db="EMBL/GenBank/DDBJ databases">
        <title>Paenibacillus species isolates.</title>
        <authorList>
            <person name="Beno S.M."/>
        </authorList>
    </citation>
    <scope>NUCLEOTIDE SEQUENCE [LARGE SCALE GENOMIC DNA]</scope>
    <source>
        <strain evidence="2 3">FSL H7-0604</strain>
    </source>
</reference>
<protein>
    <recommendedName>
        <fullName evidence="1">N-acetyltransferase domain-containing protein</fullName>
    </recommendedName>
</protein>
<dbReference type="InterPro" id="IPR000182">
    <property type="entry name" value="GNAT_dom"/>
</dbReference>
<dbReference type="Proteomes" id="UP000187465">
    <property type="component" value="Unassembled WGS sequence"/>
</dbReference>
<gene>
    <name evidence="2" type="ORF">BJP51_06515</name>
</gene>
<dbReference type="GO" id="GO:0016747">
    <property type="term" value="F:acyltransferase activity, transferring groups other than amino-acyl groups"/>
    <property type="evidence" value="ECO:0007669"/>
    <property type="project" value="InterPro"/>
</dbReference>
<dbReference type="RefSeq" id="WP_036678485.1">
    <property type="nucleotide sequence ID" value="NZ_MKQP01000067.1"/>
</dbReference>
<dbReference type="AlphaFoldDB" id="A0A1R0WVN7"/>
<comment type="caution">
    <text evidence="2">The sequence shown here is derived from an EMBL/GenBank/DDBJ whole genome shotgun (WGS) entry which is preliminary data.</text>
</comment>
<dbReference type="EMBL" id="MKQP01000067">
    <property type="protein sequence ID" value="OMD22463.1"/>
    <property type="molecule type" value="Genomic_DNA"/>
</dbReference>
<feature type="domain" description="N-acetyltransferase" evidence="1">
    <location>
        <begin position="7"/>
        <end position="170"/>
    </location>
</feature>
<dbReference type="Pfam" id="PF13302">
    <property type="entry name" value="Acetyltransf_3"/>
    <property type="match status" value="1"/>
</dbReference>
<dbReference type="PANTHER" id="PTHR43415:SF3">
    <property type="entry name" value="GNAT-FAMILY ACETYLTRANSFERASE"/>
    <property type="match status" value="1"/>
</dbReference>
<dbReference type="Gene3D" id="3.40.630.30">
    <property type="match status" value="1"/>
</dbReference>
<organism evidence="2 3">
    <name type="scientific">Paenibacillus odorifer</name>
    <dbReference type="NCBI Taxonomy" id="189426"/>
    <lineage>
        <taxon>Bacteria</taxon>
        <taxon>Bacillati</taxon>
        <taxon>Bacillota</taxon>
        <taxon>Bacilli</taxon>
        <taxon>Bacillales</taxon>
        <taxon>Paenibacillaceae</taxon>
        <taxon>Paenibacillus</taxon>
    </lineage>
</organism>
<dbReference type="PANTHER" id="PTHR43415">
    <property type="entry name" value="SPERMIDINE N(1)-ACETYLTRANSFERASE"/>
    <property type="match status" value="1"/>
</dbReference>
<evidence type="ECO:0000313" key="3">
    <source>
        <dbReference type="Proteomes" id="UP000187465"/>
    </source>
</evidence>
<name>A0A1R0WVN7_9BACL</name>
<dbReference type="InterPro" id="IPR016181">
    <property type="entry name" value="Acyl_CoA_acyltransferase"/>
</dbReference>
<proteinExistence type="predicted"/>
<accession>A0A1R0WVN7</accession>
<dbReference type="PROSITE" id="PS51186">
    <property type="entry name" value="GNAT"/>
    <property type="match status" value="1"/>
</dbReference>
<evidence type="ECO:0000313" key="2">
    <source>
        <dbReference type="EMBL" id="OMD22463.1"/>
    </source>
</evidence>